<keyword evidence="4" id="KW-0411">Iron-sulfur</keyword>
<dbReference type="AlphaFoldDB" id="A0A420EH81"/>
<sequence length="183" mass="19758">MSDKFDLHDQAFLAHKQISRRGLLRLFGAVPKQAIKDSQQNLVKRTCPRPPGAVKESVFMASCNGCALCVSICPEQVIEISDGLAQLNLNYGSCSQCNKCSEVCPSNALSESNKDIGLRPVFSSSCQNKLFGDCTLCNAPCPKEAITIIPKQLPQIDSTKCDGCGLCQQACPFSVLSLELILT</sequence>
<dbReference type="InterPro" id="IPR050572">
    <property type="entry name" value="Fe-S_Ferredoxin"/>
</dbReference>
<dbReference type="EMBL" id="RAQO01000004">
    <property type="protein sequence ID" value="RKF20072.1"/>
    <property type="molecule type" value="Genomic_DNA"/>
</dbReference>
<dbReference type="Gene3D" id="3.30.70.20">
    <property type="match status" value="2"/>
</dbReference>
<protein>
    <submittedName>
        <fullName evidence="6">4Fe-4S dicluster domain-containing protein</fullName>
    </submittedName>
</protein>
<keyword evidence="2" id="KW-0479">Metal-binding</keyword>
<gene>
    <name evidence="6" type="ORF">DBZ36_06380</name>
</gene>
<feature type="domain" description="4Fe-4S ferredoxin-type" evidence="5">
    <location>
        <begin position="54"/>
        <end position="83"/>
    </location>
</feature>
<feature type="domain" description="4Fe-4S ferredoxin-type" evidence="5">
    <location>
        <begin position="85"/>
        <end position="114"/>
    </location>
</feature>
<dbReference type="SUPFAM" id="SSF54862">
    <property type="entry name" value="4Fe-4S ferredoxins"/>
    <property type="match status" value="1"/>
</dbReference>
<proteinExistence type="predicted"/>
<evidence type="ECO:0000256" key="3">
    <source>
        <dbReference type="ARBA" id="ARBA00023004"/>
    </source>
</evidence>
<organism evidence="6 7">
    <name type="scientific">Alginatibacterium sediminis</name>
    <dbReference type="NCBI Taxonomy" id="2164068"/>
    <lineage>
        <taxon>Bacteria</taxon>
        <taxon>Pseudomonadati</taxon>
        <taxon>Pseudomonadota</taxon>
        <taxon>Gammaproteobacteria</taxon>
        <taxon>Alteromonadales</taxon>
        <taxon>Alteromonadaceae</taxon>
        <taxon>Alginatibacterium</taxon>
    </lineage>
</organism>
<evidence type="ECO:0000313" key="6">
    <source>
        <dbReference type="EMBL" id="RKF20072.1"/>
    </source>
</evidence>
<dbReference type="InterPro" id="IPR017896">
    <property type="entry name" value="4Fe4S_Fe-S-bd"/>
</dbReference>
<dbReference type="GO" id="GO:0051539">
    <property type="term" value="F:4 iron, 4 sulfur cluster binding"/>
    <property type="evidence" value="ECO:0007669"/>
    <property type="project" value="UniProtKB-KW"/>
</dbReference>
<feature type="domain" description="4Fe-4S ferredoxin-type" evidence="5">
    <location>
        <begin position="152"/>
        <end position="181"/>
    </location>
</feature>
<reference evidence="6 7" key="1">
    <citation type="submission" date="2018-09" db="EMBL/GenBank/DDBJ databases">
        <authorList>
            <person name="Wang Z."/>
        </authorList>
    </citation>
    <scope>NUCLEOTIDE SEQUENCE [LARGE SCALE GENOMIC DNA]</scope>
    <source>
        <strain evidence="6 7">ALS 81</strain>
    </source>
</reference>
<evidence type="ECO:0000313" key="7">
    <source>
        <dbReference type="Proteomes" id="UP000286482"/>
    </source>
</evidence>
<accession>A0A420EH81</accession>
<dbReference type="GO" id="GO:0046872">
    <property type="term" value="F:metal ion binding"/>
    <property type="evidence" value="ECO:0007669"/>
    <property type="project" value="UniProtKB-KW"/>
</dbReference>
<keyword evidence="1" id="KW-0004">4Fe-4S</keyword>
<dbReference type="RefSeq" id="WP_120354076.1">
    <property type="nucleotide sequence ID" value="NZ_RAQO01000004.1"/>
</dbReference>
<keyword evidence="7" id="KW-1185">Reference proteome</keyword>
<evidence type="ECO:0000259" key="5">
    <source>
        <dbReference type="PROSITE" id="PS51379"/>
    </source>
</evidence>
<comment type="caution">
    <text evidence="6">The sequence shown here is derived from an EMBL/GenBank/DDBJ whole genome shotgun (WGS) entry which is preliminary data.</text>
</comment>
<evidence type="ECO:0000256" key="2">
    <source>
        <dbReference type="ARBA" id="ARBA00022723"/>
    </source>
</evidence>
<dbReference type="Pfam" id="PF00037">
    <property type="entry name" value="Fer4"/>
    <property type="match status" value="1"/>
</dbReference>
<keyword evidence="3" id="KW-0408">Iron</keyword>
<evidence type="ECO:0000256" key="1">
    <source>
        <dbReference type="ARBA" id="ARBA00022485"/>
    </source>
</evidence>
<dbReference type="OrthoDB" id="9808559at2"/>
<dbReference type="PROSITE" id="PS51379">
    <property type="entry name" value="4FE4S_FER_2"/>
    <property type="match status" value="3"/>
</dbReference>
<name>A0A420EH81_9ALTE</name>
<dbReference type="PROSITE" id="PS00198">
    <property type="entry name" value="4FE4S_FER_1"/>
    <property type="match status" value="1"/>
</dbReference>
<dbReference type="PANTHER" id="PTHR43687">
    <property type="entry name" value="ADENYLYLSULFATE REDUCTASE, BETA SUBUNIT"/>
    <property type="match status" value="1"/>
</dbReference>
<dbReference type="InterPro" id="IPR017900">
    <property type="entry name" value="4Fe4S_Fe_S_CS"/>
</dbReference>
<dbReference type="PANTHER" id="PTHR43687:SF1">
    <property type="entry name" value="FERREDOXIN III"/>
    <property type="match status" value="1"/>
</dbReference>
<dbReference type="Pfam" id="PF12838">
    <property type="entry name" value="Fer4_7"/>
    <property type="match status" value="1"/>
</dbReference>
<dbReference type="Proteomes" id="UP000286482">
    <property type="component" value="Unassembled WGS sequence"/>
</dbReference>
<evidence type="ECO:0000256" key="4">
    <source>
        <dbReference type="ARBA" id="ARBA00023014"/>
    </source>
</evidence>